<dbReference type="GO" id="GO:0004175">
    <property type="term" value="F:endopeptidase activity"/>
    <property type="evidence" value="ECO:0007669"/>
    <property type="project" value="UniProtKB-ARBA"/>
</dbReference>
<dbReference type="EMBL" id="CP003359">
    <property type="protein sequence ID" value="AGB41871.1"/>
    <property type="molecule type" value="Genomic_DNA"/>
</dbReference>
<feature type="domain" description="CAAX prenyl protease 2/Lysostaphin resistance protein A-like" evidence="2">
    <location>
        <begin position="128"/>
        <end position="212"/>
    </location>
</feature>
<dbReference type="KEGG" id="hhl:Halha_1972"/>
<dbReference type="HOGENOM" id="CLU_070991_2_0_9"/>
<evidence type="ECO:0000259" key="2">
    <source>
        <dbReference type="Pfam" id="PF02517"/>
    </source>
</evidence>
<protein>
    <submittedName>
        <fullName evidence="3">CAAX amino terminal protease family</fullName>
    </submittedName>
</protein>
<dbReference type="AlphaFoldDB" id="L0KA49"/>
<feature type="transmembrane region" description="Helical" evidence="1">
    <location>
        <begin position="164"/>
        <end position="193"/>
    </location>
</feature>
<dbReference type="PANTHER" id="PTHR43592:SF15">
    <property type="entry name" value="CAAX AMINO TERMINAL PROTEASE FAMILY PROTEIN"/>
    <property type="match status" value="1"/>
</dbReference>
<evidence type="ECO:0000313" key="3">
    <source>
        <dbReference type="EMBL" id="AGB41871.1"/>
    </source>
</evidence>
<feature type="transmembrane region" description="Helical" evidence="1">
    <location>
        <begin position="132"/>
        <end position="152"/>
    </location>
</feature>
<dbReference type="GO" id="GO:0006508">
    <property type="term" value="P:proteolysis"/>
    <property type="evidence" value="ECO:0007669"/>
    <property type="project" value="UniProtKB-KW"/>
</dbReference>
<dbReference type="InterPro" id="IPR003675">
    <property type="entry name" value="Rce1/LyrA-like_dom"/>
</dbReference>
<sequence length="268" mass="30646">MNLQNFKKIKLINSGIIYIFYIVMLLIFPIKEYVSSSLVSSVIYMFIFYGGILFLIISKLYKSDIQIKKVIGNLSKKNELVKIFSITITLVIFSVGSLLSSLYFFNILFPSIINKIIGFINEIPSNNITLDIIRSVFLVPIVEEVLFRYLLLGKMTIKLGIKKSIIISSIIFSILHINFIGSFVFAVVLSLVYLKTGKLILPILIHSFNNVIAIFLKWLEKFIPTTTSLIDIIKKGILPFKGFGLICFIFSTILIVIYIYKLWLQLDD</sequence>
<organism evidence="3 4">
    <name type="scientific">Halobacteroides halobius (strain ATCC 35273 / DSM 5150 / MD-1)</name>
    <dbReference type="NCBI Taxonomy" id="748449"/>
    <lineage>
        <taxon>Bacteria</taxon>
        <taxon>Bacillati</taxon>
        <taxon>Bacillota</taxon>
        <taxon>Clostridia</taxon>
        <taxon>Halanaerobiales</taxon>
        <taxon>Halobacteroidaceae</taxon>
        <taxon>Halobacteroides</taxon>
    </lineage>
</organism>
<dbReference type="Pfam" id="PF02517">
    <property type="entry name" value="Rce1-like"/>
    <property type="match status" value="1"/>
</dbReference>
<reference evidence="4" key="1">
    <citation type="submission" date="2012-02" db="EMBL/GenBank/DDBJ databases">
        <title>The complete genome of Halobacteroides halobius DSM 5150.</title>
        <authorList>
            <person name="Lucas S."/>
            <person name="Copeland A."/>
            <person name="Lapidus A."/>
            <person name="Glavina del Rio T."/>
            <person name="Dalin E."/>
            <person name="Tice H."/>
            <person name="Bruce D."/>
            <person name="Goodwin L."/>
            <person name="Pitluck S."/>
            <person name="Peters L."/>
            <person name="Mikhailova N."/>
            <person name="Gu W."/>
            <person name="Kyrpides N."/>
            <person name="Mavromatis K."/>
            <person name="Ivanova N."/>
            <person name="Brettin T."/>
            <person name="Detter J.C."/>
            <person name="Han C."/>
            <person name="Larimer F."/>
            <person name="Land M."/>
            <person name="Hauser L."/>
            <person name="Markowitz V."/>
            <person name="Cheng J.-F."/>
            <person name="Hugenholtz P."/>
            <person name="Woyke T."/>
            <person name="Wu D."/>
            <person name="Tindall B."/>
            <person name="Pomrenke H."/>
            <person name="Brambilla E."/>
            <person name="Klenk H.-P."/>
            <person name="Eisen J.A."/>
        </authorList>
    </citation>
    <scope>NUCLEOTIDE SEQUENCE [LARGE SCALE GENOMIC DNA]</scope>
    <source>
        <strain evidence="4">ATCC 35273 / DSM 5150 / MD-1</strain>
    </source>
</reference>
<keyword evidence="4" id="KW-1185">Reference proteome</keyword>
<evidence type="ECO:0000313" key="4">
    <source>
        <dbReference type="Proteomes" id="UP000010880"/>
    </source>
</evidence>
<dbReference type="eggNOG" id="COG1266">
    <property type="taxonomic scope" value="Bacteria"/>
</dbReference>
<feature type="transmembrane region" description="Helical" evidence="1">
    <location>
        <begin position="81"/>
        <end position="105"/>
    </location>
</feature>
<dbReference type="Proteomes" id="UP000010880">
    <property type="component" value="Chromosome"/>
</dbReference>
<dbReference type="PANTHER" id="PTHR43592">
    <property type="entry name" value="CAAX AMINO TERMINAL PROTEASE"/>
    <property type="match status" value="1"/>
</dbReference>
<dbReference type="STRING" id="748449.Halha_1972"/>
<dbReference type="OrthoDB" id="8607342at2"/>
<keyword evidence="3" id="KW-0645">Protease</keyword>
<feature type="transmembrane region" description="Helical" evidence="1">
    <location>
        <begin position="240"/>
        <end position="260"/>
    </location>
</feature>
<keyword evidence="1" id="KW-0812">Transmembrane</keyword>
<feature type="transmembrane region" description="Helical" evidence="1">
    <location>
        <begin position="12"/>
        <end position="30"/>
    </location>
</feature>
<keyword evidence="3" id="KW-0378">Hydrolase</keyword>
<keyword evidence="1" id="KW-0472">Membrane</keyword>
<feature type="transmembrane region" description="Helical" evidence="1">
    <location>
        <begin position="42"/>
        <end position="61"/>
    </location>
</feature>
<name>L0KA49_HALHC</name>
<accession>L0KA49</accession>
<feature type="transmembrane region" description="Helical" evidence="1">
    <location>
        <begin position="199"/>
        <end position="219"/>
    </location>
</feature>
<gene>
    <name evidence="3" type="ordered locus">Halha_1972</name>
</gene>
<evidence type="ECO:0000256" key="1">
    <source>
        <dbReference type="SAM" id="Phobius"/>
    </source>
</evidence>
<dbReference type="RefSeq" id="WP_015327587.1">
    <property type="nucleotide sequence ID" value="NC_019978.1"/>
</dbReference>
<proteinExistence type="predicted"/>
<keyword evidence="1" id="KW-1133">Transmembrane helix</keyword>
<dbReference type="GO" id="GO:0080120">
    <property type="term" value="P:CAAX-box protein maturation"/>
    <property type="evidence" value="ECO:0007669"/>
    <property type="project" value="UniProtKB-ARBA"/>
</dbReference>